<evidence type="ECO:0000256" key="1">
    <source>
        <dbReference type="SAM" id="MobiDB-lite"/>
    </source>
</evidence>
<dbReference type="SUPFAM" id="SSF81606">
    <property type="entry name" value="PP2C-like"/>
    <property type="match status" value="1"/>
</dbReference>
<keyword evidence="3" id="KW-1185">Reference proteome</keyword>
<name>A0ABV4M2Q0_9VIBR</name>
<dbReference type="EMBL" id="JBGOOT010000002">
    <property type="protein sequence ID" value="MEZ8193990.1"/>
    <property type="molecule type" value="Genomic_DNA"/>
</dbReference>
<feature type="region of interest" description="Disordered" evidence="1">
    <location>
        <begin position="76"/>
        <end position="95"/>
    </location>
</feature>
<proteinExistence type="predicted"/>
<reference evidence="2 3" key="1">
    <citation type="submission" date="2024-06" db="EMBL/GenBank/DDBJ databases">
        <authorList>
            <person name="Steensen K."/>
            <person name="Seneca J."/>
            <person name="Bartlau N."/>
            <person name="Yu A.X."/>
            <person name="Polz M.F."/>
        </authorList>
    </citation>
    <scope>NUCLEOTIDE SEQUENCE [LARGE SCALE GENOMIC DNA]</scope>
    <source>
        <strain evidence="2 3">FF146</strain>
    </source>
</reference>
<evidence type="ECO:0000313" key="3">
    <source>
        <dbReference type="Proteomes" id="UP001569153"/>
    </source>
</evidence>
<sequence>MLTQHFIKKSLTSQALFAQLARMVMVLAIILVAVHQCQPLMDVLVDQAVNAGCHQGVIESEHHNHDHSRLIQSNKLSRTSQSTQNGEPNSNLPHNGLVTTFSSIVFKSNTAHISHVGDSRIYRFRGGDSRY</sequence>
<dbReference type="Gene3D" id="3.60.40.10">
    <property type="entry name" value="PPM-type phosphatase domain"/>
    <property type="match status" value="1"/>
</dbReference>
<organism evidence="2 3">
    <name type="scientific">Vibrio cortegadensis</name>
    <dbReference type="NCBI Taxonomy" id="1328770"/>
    <lineage>
        <taxon>Bacteria</taxon>
        <taxon>Pseudomonadati</taxon>
        <taxon>Pseudomonadota</taxon>
        <taxon>Gammaproteobacteria</taxon>
        <taxon>Vibrionales</taxon>
        <taxon>Vibrionaceae</taxon>
        <taxon>Vibrio</taxon>
    </lineage>
</organism>
<gene>
    <name evidence="2" type="ORF">ACED38_03710</name>
</gene>
<dbReference type="Proteomes" id="UP001569153">
    <property type="component" value="Unassembled WGS sequence"/>
</dbReference>
<comment type="caution">
    <text evidence="2">The sequence shown here is derived from an EMBL/GenBank/DDBJ whole genome shotgun (WGS) entry which is preliminary data.</text>
</comment>
<dbReference type="RefSeq" id="WP_371729711.1">
    <property type="nucleotide sequence ID" value="NZ_JBGOOT010000002.1"/>
</dbReference>
<dbReference type="InterPro" id="IPR036457">
    <property type="entry name" value="PPM-type-like_dom_sf"/>
</dbReference>
<protein>
    <submittedName>
        <fullName evidence="2">Uncharacterized protein</fullName>
    </submittedName>
</protein>
<accession>A0ABV4M2Q0</accession>
<evidence type="ECO:0000313" key="2">
    <source>
        <dbReference type="EMBL" id="MEZ8193990.1"/>
    </source>
</evidence>